<evidence type="ECO:0000313" key="1">
    <source>
        <dbReference type="EMBL" id="SHN36566.1"/>
    </source>
</evidence>
<organism evidence="1 2">
    <name type="scientific">Cryptosporangium aurantiacum</name>
    <dbReference type="NCBI Taxonomy" id="134849"/>
    <lineage>
        <taxon>Bacteria</taxon>
        <taxon>Bacillati</taxon>
        <taxon>Actinomycetota</taxon>
        <taxon>Actinomycetes</taxon>
        <taxon>Cryptosporangiales</taxon>
        <taxon>Cryptosporangiaceae</taxon>
        <taxon>Cryptosporangium</taxon>
    </lineage>
</organism>
<dbReference type="Proteomes" id="UP000184440">
    <property type="component" value="Unassembled WGS sequence"/>
</dbReference>
<gene>
    <name evidence="1" type="ORF">SAMN05443668_105543</name>
</gene>
<dbReference type="EMBL" id="FRCS01000005">
    <property type="protein sequence ID" value="SHN36566.1"/>
    <property type="molecule type" value="Genomic_DNA"/>
</dbReference>
<reference evidence="1 2" key="1">
    <citation type="submission" date="2016-11" db="EMBL/GenBank/DDBJ databases">
        <authorList>
            <person name="Jaros S."/>
            <person name="Januszkiewicz K."/>
            <person name="Wedrychowicz H."/>
        </authorList>
    </citation>
    <scope>NUCLEOTIDE SEQUENCE [LARGE SCALE GENOMIC DNA]</scope>
    <source>
        <strain evidence="1 2">DSM 46144</strain>
    </source>
</reference>
<proteinExistence type="predicted"/>
<protein>
    <submittedName>
        <fullName evidence="1">Uncharacterized protein</fullName>
    </submittedName>
</protein>
<sequence length="57" mass="5798">MGALRLAHTAIAEWAGNLAIEGWAEPEGASPSALLGAQHGRRPLLSAVPCDAGNAFC</sequence>
<evidence type="ECO:0000313" key="2">
    <source>
        <dbReference type="Proteomes" id="UP000184440"/>
    </source>
</evidence>
<dbReference type="STRING" id="134849.SAMN05443668_105543"/>
<accession>A0A1M7QX90</accession>
<dbReference type="AlphaFoldDB" id="A0A1M7QX90"/>
<keyword evidence="2" id="KW-1185">Reference proteome</keyword>
<name>A0A1M7QX90_9ACTN</name>